<dbReference type="PROSITE" id="PS50851">
    <property type="entry name" value="CHEW"/>
    <property type="match status" value="1"/>
</dbReference>
<dbReference type="InterPro" id="IPR002545">
    <property type="entry name" value="CheW-lke_dom"/>
</dbReference>
<evidence type="ECO:0000259" key="1">
    <source>
        <dbReference type="PROSITE" id="PS50851"/>
    </source>
</evidence>
<dbReference type="RefSeq" id="WP_183907267.1">
    <property type="nucleotide sequence ID" value="NZ_JACHXZ010000001.1"/>
</dbReference>
<dbReference type="SMART" id="SM00260">
    <property type="entry name" value="CheW"/>
    <property type="match status" value="1"/>
</dbReference>
<comment type="caution">
    <text evidence="2">The sequence shown here is derived from an EMBL/GenBank/DDBJ whole genome shotgun (WGS) entry which is preliminary data.</text>
</comment>
<dbReference type="Pfam" id="PF01584">
    <property type="entry name" value="CheW"/>
    <property type="match status" value="1"/>
</dbReference>
<reference evidence="2 3" key="1">
    <citation type="submission" date="2020-08" db="EMBL/GenBank/DDBJ databases">
        <title>Genomic Encyclopedia of Type Strains, Phase III (KMG-III): the genomes of soil and plant-associated and newly described type strains.</title>
        <authorList>
            <person name="Whitman W."/>
        </authorList>
    </citation>
    <scope>NUCLEOTIDE SEQUENCE [LARGE SCALE GENOMIC DNA]</scope>
    <source>
        <strain evidence="2 3">CECT 8571</strain>
    </source>
</reference>
<dbReference type="InterPro" id="IPR036061">
    <property type="entry name" value="CheW-like_dom_sf"/>
</dbReference>
<dbReference type="Gene3D" id="2.30.30.40">
    <property type="entry name" value="SH3 Domains"/>
    <property type="match status" value="1"/>
</dbReference>
<gene>
    <name evidence="2" type="ORF">FHS30_000103</name>
</gene>
<dbReference type="InterPro" id="IPR039315">
    <property type="entry name" value="CheW"/>
</dbReference>
<evidence type="ECO:0000313" key="3">
    <source>
        <dbReference type="Proteomes" id="UP000559987"/>
    </source>
</evidence>
<accession>A0A839UNA2</accession>
<sequence>MTEPQANESKAFQALLELAGRSKHFARGLPAQVAIKPHWSGIGFSLMGRRFVAPMDEISEMLEVPPYTRLPGVQPWVRGVANVRGRLLPLFDLAAFFGSKISSHRKQRRVLILDRDELYSGLIVDQVFGMQHFPVDTFSDDNSELPKSVAPFVSGAYRQGENQWNVFSPASLAGEPRFTNAAED</sequence>
<feature type="domain" description="CheW-like" evidence="1">
    <location>
        <begin position="38"/>
        <end position="178"/>
    </location>
</feature>
<dbReference type="Gene3D" id="2.40.50.180">
    <property type="entry name" value="CheA-289, Domain 4"/>
    <property type="match status" value="1"/>
</dbReference>
<dbReference type="PANTHER" id="PTHR22617">
    <property type="entry name" value="CHEMOTAXIS SENSOR HISTIDINE KINASE-RELATED"/>
    <property type="match status" value="1"/>
</dbReference>
<dbReference type="GO" id="GO:0005829">
    <property type="term" value="C:cytosol"/>
    <property type="evidence" value="ECO:0007669"/>
    <property type="project" value="TreeGrafter"/>
</dbReference>
<organism evidence="2 3">
    <name type="scientific">Simiduia aestuariiviva</name>
    <dbReference type="NCBI Taxonomy" id="1510459"/>
    <lineage>
        <taxon>Bacteria</taxon>
        <taxon>Pseudomonadati</taxon>
        <taxon>Pseudomonadota</taxon>
        <taxon>Gammaproteobacteria</taxon>
        <taxon>Cellvibrionales</taxon>
        <taxon>Cellvibrionaceae</taxon>
        <taxon>Simiduia</taxon>
    </lineage>
</organism>
<evidence type="ECO:0000313" key="2">
    <source>
        <dbReference type="EMBL" id="MBB3166927.1"/>
    </source>
</evidence>
<dbReference type="GO" id="GO:0007165">
    <property type="term" value="P:signal transduction"/>
    <property type="evidence" value="ECO:0007669"/>
    <property type="project" value="InterPro"/>
</dbReference>
<dbReference type="EMBL" id="JACHXZ010000001">
    <property type="protein sequence ID" value="MBB3166927.1"/>
    <property type="molecule type" value="Genomic_DNA"/>
</dbReference>
<name>A0A839UNA2_9GAMM</name>
<dbReference type="AlphaFoldDB" id="A0A839UNA2"/>
<dbReference type="PANTHER" id="PTHR22617:SF43">
    <property type="entry name" value="PROTEIN PILI"/>
    <property type="match status" value="1"/>
</dbReference>
<dbReference type="SUPFAM" id="SSF50341">
    <property type="entry name" value="CheW-like"/>
    <property type="match status" value="1"/>
</dbReference>
<keyword evidence="3" id="KW-1185">Reference proteome</keyword>
<proteinExistence type="predicted"/>
<dbReference type="Proteomes" id="UP000559987">
    <property type="component" value="Unassembled WGS sequence"/>
</dbReference>
<protein>
    <submittedName>
        <fullName evidence="2">Twitching motility protein PilI</fullName>
    </submittedName>
</protein>
<dbReference type="GO" id="GO:0006935">
    <property type="term" value="P:chemotaxis"/>
    <property type="evidence" value="ECO:0007669"/>
    <property type="project" value="InterPro"/>
</dbReference>